<gene>
    <name evidence="1" type="ORF">CYMTET_32166</name>
</gene>
<dbReference type="Proteomes" id="UP001190700">
    <property type="component" value="Unassembled WGS sequence"/>
</dbReference>
<proteinExistence type="predicted"/>
<comment type="caution">
    <text evidence="1">The sequence shown here is derived from an EMBL/GenBank/DDBJ whole genome shotgun (WGS) entry which is preliminary data.</text>
</comment>
<feature type="non-terminal residue" evidence="1">
    <location>
        <position position="1"/>
    </location>
</feature>
<evidence type="ECO:0000313" key="2">
    <source>
        <dbReference type="Proteomes" id="UP001190700"/>
    </source>
</evidence>
<evidence type="ECO:0000313" key="1">
    <source>
        <dbReference type="EMBL" id="KAK3258805.1"/>
    </source>
</evidence>
<protein>
    <recommendedName>
        <fullName evidence="3">Alkaline phosphatase</fullName>
    </recommendedName>
</protein>
<dbReference type="PANTHER" id="PTHR14611">
    <property type="entry name" value="TECTONIC FAMILY MEMBER"/>
    <property type="match status" value="1"/>
</dbReference>
<sequence>AVWSSACTSDTKVLFGENLPGSAEDRSESCYISTRDLQVTQPRAPFPPTSDGALQAAASSCRRLVPCCWSAAADTGELSERRWRRGHQADCSSTFSGQLWNELAIATNNAQTPTYIAVTLSKMDYLYPNGELVAYNAPPTLPASGVVPEAEYNTATGVCENALQSVALTILHDGLGSISSILAAMVATDVMLDSTTGWATLEQQHSIRFLVTAEASTARPKSGNPGYYPNFPVLAGTLASDPDVTSSKQAISRHIAGLPMPAPTTAGMCGVNSRESVKFGMNTLSTCTIPLTLPGLEQFCSGSSSLTLVRYMERVVNGSLSDSDAPRSSPPISVQLLDGLLYGGTSTNAAQLSYSQLTVYVGKWADADSTNLADWRDTEA</sequence>
<dbReference type="InterPro" id="IPR040354">
    <property type="entry name" value="TCTN1-3"/>
</dbReference>
<accession>A0AAE0FFK1</accession>
<feature type="non-terminal residue" evidence="1">
    <location>
        <position position="380"/>
    </location>
</feature>
<dbReference type="PANTHER" id="PTHR14611:SF2">
    <property type="entry name" value="TECTONIC"/>
    <property type="match status" value="1"/>
</dbReference>
<dbReference type="EMBL" id="LGRX02019257">
    <property type="protein sequence ID" value="KAK3258805.1"/>
    <property type="molecule type" value="Genomic_DNA"/>
</dbReference>
<name>A0AAE0FFK1_9CHLO</name>
<dbReference type="AlphaFoldDB" id="A0AAE0FFK1"/>
<evidence type="ECO:0008006" key="3">
    <source>
        <dbReference type="Google" id="ProtNLM"/>
    </source>
</evidence>
<reference evidence="1 2" key="1">
    <citation type="journal article" date="2015" name="Genome Biol. Evol.">
        <title>Comparative Genomics of a Bacterivorous Green Alga Reveals Evolutionary Causalities and Consequences of Phago-Mixotrophic Mode of Nutrition.</title>
        <authorList>
            <person name="Burns J.A."/>
            <person name="Paasch A."/>
            <person name="Narechania A."/>
            <person name="Kim E."/>
        </authorList>
    </citation>
    <scope>NUCLEOTIDE SEQUENCE [LARGE SCALE GENOMIC DNA]</scope>
    <source>
        <strain evidence="1 2">PLY_AMNH</strain>
    </source>
</reference>
<organism evidence="1 2">
    <name type="scientific">Cymbomonas tetramitiformis</name>
    <dbReference type="NCBI Taxonomy" id="36881"/>
    <lineage>
        <taxon>Eukaryota</taxon>
        <taxon>Viridiplantae</taxon>
        <taxon>Chlorophyta</taxon>
        <taxon>Pyramimonadophyceae</taxon>
        <taxon>Pyramimonadales</taxon>
        <taxon>Pyramimonadaceae</taxon>
        <taxon>Cymbomonas</taxon>
    </lineage>
</organism>
<keyword evidence="2" id="KW-1185">Reference proteome</keyword>